<protein>
    <submittedName>
        <fullName evidence="2">Uncharacterized protein</fullName>
    </submittedName>
</protein>
<keyword evidence="3" id="KW-1185">Reference proteome</keyword>
<dbReference type="RefSeq" id="WP_343808609.1">
    <property type="nucleotide sequence ID" value="NZ_BAAADE010000031.1"/>
</dbReference>
<comment type="caution">
    <text evidence="2">The sequence shown here is derived from an EMBL/GenBank/DDBJ whole genome shotgun (WGS) entry which is preliminary data.</text>
</comment>
<dbReference type="Proteomes" id="UP001424441">
    <property type="component" value="Unassembled WGS sequence"/>
</dbReference>
<name>A0ABN1GQW2_9HYPH</name>
<evidence type="ECO:0000313" key="3">
    <source>
        <dbReference type="Proteomes" id="UP001424441"/>
    </source>
</evidence>
<feature type="chain" id="PRO_5045398329" evidence="1">
    <location>
        <begin position="25"/>
        <end position="280"/>
    </location>
</feature>
<feature type="signal peptide" evidence="1">
    <location>
        <begin position="1"/>
        <end position="24"/>
    </location>
</feature>
<evidence type="ECO:0000256" key="1">
    <source>
        <dbReference type="SAM" id="SignalP"/>
    </source>
</evidence>
<reference evidence="2 3" key="1">
    <citation type="journal article" date="2019" name="Int. J. Syst. Evol. Microbiol.">
        <title>The Global Catalogue of Microorganisms (GCM) 10K type strain sequencing project: providing services to taxonomists for standard genome sequencing and annotation.</title>
        <authorList>
            <consortium name="The Broad Institute Genomics Platform"/>
            <consortium name="The Broad Institute Genome Sequencing Center for Infectious Disease"/>
            <person name="Wu L."/>
            <person name="Ma J."/>
        </authorList>
    </citation>
    <scope>NUCLEOTIDE SEQUENCE [LARGE SCALE GENOMIC DNA]</scope>
    <source>
        <strain evidence="2 3">JCM 15115</strain>
    </source>
</reference>
<evidence type="ECO:0000313" key="2">
    <source>
        <dbReference type="EMBL" id="GAA0616826.1"/>
    </source>
</evidence>
<organism evidence="2 3">
    <name type="scientific">Paenochrobactrum glaciei</name>
    <dbReference type="NCBI Taxonomy" id="486407"/>
    <lineage>
        <taxon>Bacteria</taxon>
        <taxon>Pseudomonadati</taxon>
        <taxon>Pseudomonadota</taxon>
        <taxon>Alphaproteobacteria</taxon>
        <taxon>Hyphomicrobiales</taxon>
        <taxon>Brucellaceae</taxon>
        <taxon>Paenochrobactrum</taxon>
    </lineage>
</organism>
<accession>A0ABN1GQW2</accession>
<keyword evidence="1" id="KW-0732">Signal</keyword>
<proteinExistence type="predicted"/>
<gene>
    <name evidence="2" type="ORF">GCM10008943_34200</name>
</gene>
<sequence length="280" mass="31252">MRTLKVCLLTLTAGYIAHTSHAFADSCDSKPGDVVAVDKEYSPRLKPDAKAGKIKNEKLSKALKETHYHEIDPSTTVRRLCSQGDWTEVQIVTPEWLTHVQGWVPTKNLRVMQVSASGKRVYIENDLHWNKDTSKHKAKIVPIVNKIFNERTGCDDINTNSIQKFKKSKDEFSVMCVGKPGFEVKFKLSDIDKEFKDPMAVSKVAAIEACEKAAKAKATHPSTVSFSKFINVSFLARPDGSAVLQSKFTAKNALNLQVEYQIQCLFEGNALVEANVFESK</sequence>
<dbReference type="EMBL" id="BAAADE010000031">
    <property type="protein sequence ID" value="GAA0616826.1"/>
    <property type="molecule type" value="Genomic_DNA"/>
</dbReference>